<proteinExistence type="predicted"/>
<gene>
    <name evidence="2" type="ORF">BDQ12DRAFT_643609</name>
</gene>
<dbReference type="OrthoDB" id="2590590at2759"/>
<dbReference type="AlphaFoldDB" id="A0A5C3MFZ8"/>
<feature type="region of interest" description="Disordered" evidence="1">
    <location>
        <begin position="462"/>
        <end position="484"/>
    </location>
</feature>
<reference evidence="2 3" key="1">
    <citation type="journal article" date="2019" name="Nat. Ecol. Evol.">
        <title>Megaphylogeny resolves global patterns of mushroom evolution.</title>
        <authorList>
            <person name="Varga T."/>
            <person name="Krizsan K."/>
            <person name="Foldi C."/>
            <person name="Dima B."/>
            <person name="Sanchez-Garcia M."/>
            <person name="Sanchez-Ramirez S."/>
            <person name="Szollosi G.J."/>
            <person name="Szarkandi J.G."/>
            <person name="Papp V."/>
            <person name="Albert L."/>
            <person name="Andreopoulos W."/>
            <person name="Angelini C."/>
            <person name="Antonin V."/>
            <person name="Barry K.W."/>
            <person name="Bougher N.L."/>
            <person name="Buchanan P."/>
            <person name="Buyck B."/>
            <person name="Bense V."/>
            <person name="Catcheside P."/>
            <person name="Chovatia M."/>
            <person name="Cooper J."/>
            <person name="Damon W."/>
            <person name="Desjardin D."/>
            <person name="Finy P."/>
            <person name="Geml J."/>
            <person name="Haridas S."/>
            <person name="Hughes K."/>
            <person name="Justo A."/>
            <person name="Karasinski D."/>
            <person name="Kautmanova I."/>
            <person name="Kiss B."/>
            <person name="Kocsube S."/>
            <person name="Kotiranta H."/>
            <person name="LaButti K.M."/>
            <person name="Lechner B.E."/>
            <person name="Liimatainen K."/>
            <person name="Lipzen A."/>
            <person name="Lukacs Z."/>
            <person name="Mihaltcheva S."/>
            <person name="Morgado L.N."/>
            <person name="Niskanen T."/>
            <person name="Noordeloos M.E."/>
            <person name="Ohm R.A."/>
            <person name="Ortiz-Santana B."/>
            <person name="Ovrebo C."/>
            <person name="Racz N."/>
            <person name="Riley R."/>
            <person name="Savchenko A."/>
            <person name="Shiryaev A."/>
            <person name="Soop K."/>
            <person name="Spirin V."/>
            <person name="Szebenyi C."/>
            <person name="Tomsovsky M."/>
            <person name="Tulloss R.E."/>
            <person name="Uehling J."/>
            <person name="Grigoriev I.V."/>
            <person name="Vagvolgyi C."/>
            <person name="Papp T."/>
            <person name="Martin F.M."/>
            <person name="Miettinen O."/>
            <person name="Hibbett D.S."/>
            <person name="Nagy L.G."/>
        </authorList>
    </citation>
    <scope>NUCLEOTIDE SEQUENCE [LARGE SCALE GENOMIC DNA]</scope>
    <source>
        <strain evidence="2 3">CBS 166.37</strain>
    </source>
</reference>
<name>A0A5C3MFZ8_9AGAR</name>
<protein>
    <submittedName>
        <fullName evidence="2">Uncharacterized protein</fullName>
    </submittedName>
</protein>
<dbReference type="Proteomes" id="UP000308652">
    <property type="component" value="Unassembled WGS sequence"/>
</dbReference>
<dbReference type="EMBL" id="ML213591">
    <property type="protein sequence ID" value="TFK43867.1"/>
    <property type="molecule type" value="Genomic_DNA"/>
</dbReference>
<feature type="region of interest" description="Disordered" evidence="1">
    <location>
        <begin position="1"/>
        <end position="20"/>
    </location>
</feature>
<feature type="region of interest" description="Disordered" evidence="1">
    <location>
        <begin position="281"/>
        <end position="364"/>
    </location>
</feature>
<feature type="compositionally biased region" description="Low complexity" evidence="1">
    <location>
        <begin position="325"/>
        <end position="348"/>
    </location>
</feature>
<dbReference type="STRING" id="68775.A0A5C3MFZ8"/>
<evidence type="ECO:0000313" key="2">
    <source>
        <dbReference type="EMBL" id="TFK43867.1"/>
    </source>
</evidence>
<evidence type="ECO:0000313" key="3">
    <source>
        <dbReference type="Proteomes" id="UP000308652"/>
    </source>
</evidence>
<accession>A0A5C3MFZ8</accession>
<keyword evidence="3" id="KW-1185">Reference proteome</keyword>
<sequence>MSSEPYTHIEQDYIVPDGGDGLPTYDDLAAQNGPNSRFGRWRGWIEKRAAERYNDLTLEERERRRERGWGNEDGNSQVIVPPGGLPAFVNQPPTPGPTNLYIQTSGLSINDAPPVPHIPDLSDSPLPPLPFISQQLSPTHLKINHFGSRFLPHTTSQIRCILPLLSDKLLLIGHDEGLSVLDMFPQEWSEAGGINVKGPDEAQSRLIWQGESVYQMTILEMEDIGDDIPQGVVLALVGPEAESSSGKDCSEAPRSLRMYNLASLTSLAKWAVAQKGARPLKLHRPSNWQAQQTPTKKHRPQSSIARGLKSLIDVPHPNHSPEPNTSSYHTLLSPSSSSSGPNLLGRRSPSPVRGSPIRQNSDESSWDVVEDLPLRWATDFVPLATAGSRLAGASVLSYAIWTDENRKGRGGQLLAIATKYNILLYETPKGERAFRFVKEFYTPLQPRNISFFQQSVQEVTRSTSDAGPGRFQSHRRSDSAGTLRAVESRNSASNTLNYGTQLSLFVVFDKKAGWIRLADSAVGEIDLYDDKGAENLYSHTNGRDTLTASTLRSKARLSFDIHGSASKWVPITRCEVPIPGQTDGTRKIHFLTRGKKTHITACPLPTQSALYAPLHVVQWHAFPKHISVRVCEPPASDDRADTPFLQLVAFGQNGIEVQELPLAFLSTGKGKSRALFDDPVWVEEDLGGEAGFLSVGGHWDQIHRLLRPGLQRSYSATSDMSGYSFNSMESEDIVAKMRREEGLYGWCRKGATDWRVFWLGGVASSNDDTTKDER</sequence>
<evidence type="ECO:0000256" key="1">
    <source>
        <dbReference type="SAM" id="MobiDB-lite"/>
    </source>
</evidence>
<organism evidence="2 3">
    <name type="scientific">Crucibulum laeve</name>
    <dbReference type="NCBI Taxonomy" id="68775"/>
    <lineage>
        <taxon>Eukaryota</taxon>
        <taxon>Fungi</taxon>
        <taxon>Dikarya</taxon>
        <taxon>Basidiomycota</taxon>
        <taxon>Agaricomycotina</taxon>
        <taxon>Agaricomycetes</taxon>
        <taxon>Agaricomycetidae</taxon>
        <taxon>Agaricales</taxon>
        <taxon>Agaricineae</taxon>
        <taxon>Nidulariaceae</taxon>
        <taxon>Crucibulum</taxon>
    </lineage>
</organism>